<dbReference type="InterPro" id="IPR006016">
    <property type="entry name" value="UspA"/>
</dbReference>
<dbReference type="Pfam" id="PF00582">
    <property type="entry name" value="Usp"/>
    <property type="match status" value="1"/>
</dbReference>
<evidence type="ECO:0000313" key="4">
    <source>
        <dbReference type="EMBL" id="SNW02096.1"/>
    </source>
</evidence>
<dbReference type="PANTHER" id="PTHR46268:SF6">
    <property type="entry name" value="UNIVERSAL STRESS PROTEIN UP12"/>
    <property type="match status" value="1"/>
</dbReference>
<reference evidence="3" key="4">
    <citation type="submission" date="2024-05" db="EMBL/GenBank/DDBJ databases">
        <authorList>
            <person name="Sun Q."/>
            <person name="Sedlacek I."/>
        </authorList>
    </citation>
    <scope>NUCLEOTIDE SEQUENCE</scope>
    <source>
        <strain evidence="3">CCM 4175</strain>
    </source>
</reference>
<accession>A0A240C4K2</accession>
<dbReference type="Proteomes" id="UP000652995">
    <property type="component" value="Unassembled WGS sequence"/>
</dbReference>
<organism evidence="4 5">
    <name type="scientific">Staphylococcus muscae</name>
    <dbReference type="NCBI Taxonomy" id="1294"/>
    <lineage>
        <taxon>Bacteria</taxon>
        <taxon>Bacillati</taxon>
        <taxon>Bacillota</taxon>
        <taxon>Bacilli</taxon>
        <taxon>Bacillales</taxon>
        <taxon>Staphylococcaceae</taxon>
        <taxon>Staphylococcus</taxon>
    </lineage>
</organism>
<dbReference type="EMBL" id="LT906464">
    <property type="protein sequence ID" value="SNW02096.1"/>
    <property type="molecule type" value="Genomic_DNA"/>
</dbReference>
<dbReference type="AlphaFoldDB" id="A0A240C4K2"/>
<reference evidence="6" key="3">
    <citation type="journal article" date="2019" name="Int. J. Syst. Evol. Microbiol.">
        <title>The Global Catalogue of Microorganisms (GCM) 10K type strain sequencing project: providing services to taxonomists for standard genome sequencing and annotation.</title>
        <authorList>
            <consortium name="The Broad Institute Genomics Platform"/>
            <consortium name="The Broad Institute Genome Sequencing Center for Infectious Disease"/>
            <person name="Wu L."/>
            <person name="Ma J."/>
        </authorList>
    </citation>
    <scope>NUCLEOTIDE SEQUENCE [LARGE SCALE GENOMIC DNA]</scope>
    <source>
        <strain evidence="6">CCM 4175</strain>
    </source>
</reference>
<keyword evidence="6" id="KW-1185">Reference proteome</keyword>
<reference evidence="3" key="1">
    <citation type="journal article" date="2014" name="Int. J. Syst. Evol. Microbiol.">
        <title>Complete genome of a new Firmicutes species belonging to the dominant human colonic microbiota ('Ruminococcus bicirculans') reveals two chromosomes and a selective capacity to utilize plant glucans.</title>
        <authorList>
            <consortium name="NISC Comparative Sequencing Program"/>
            <person name="Wegmann U."/>
            <person name="Louis P."/>
            <person name="Goesmann A."/>
            <person name="Henrissat B."/>
            <person name="Duncan S.H."/>
            <person name="Flint H.J."/>
        </authorList>
    </citation>
    <scope>NUCLEOTIDE SEQUENCE</scope>
    <source>
        <strain evidence="3">CCM 4175</strain>
    </source>
</reference>
<feature type="domain" description="UspA" evidence="2">
    <location>
        <begin position="1"/>
        <end position="137"/>
    </location>
</feature>
<dbReference type="SUPFAM" id="SSF52402">
    <property type="entry name" value="Adenine nucleotide alpha hydrolases-like"/>
    <property type="match status" value="1"/>
</dbReference>
<evidence type="ECO:0000313" key="3">
    <source>
        <dbReference type="EMBL" id="GGA79912.1"/>
    </source>
</evidence>
<dbReference type="RefSeq" id="WP_095116503.1">
    <property type="nucleotide sequence ID" value="NZ_BMCB01000001.1"/>
</dbReference>
<dbReference type="KEGG" id="smus:C7J88_01480"/>
<sequence length="137" mass="15163">MHKNILLAVDTDLKNAKALQEVVKLSGEGTTVTLLNVIGEQDAQASVKMGTHINELESIRHEKMAPTRETLESNNITYEEILERGNPKDKIVAYANSGKYDIVVLSNRKAEDNKKFVLGSVSHKVAKRAKIPVLIVK</sequence>
<dbReference type="Proteomes" id="UP000243706">
    <property type="component" value="Chromosome 1"/>
</dbReference>
<evidence type="ECO:0000259" key="2">
    <source>
        <dbReference type="Pfam" id="PF00582"/>
    </source>
</evidence>
<dbReference type="PRINTS" id="PR01438">
    <property type="entry name" value="UNVRSLSTRESS"/>
</dbReference>
<name>A0A240C4K2_9STAP</name>
<dbReference type="EMBL" id="BMCB01000001">
    <property type="protein sequence ID" value="GGA79912.1"/>
    <property type="molecule type" value="Genomic_DNA"/>
</dbReference>
<dbReference type="InterPro" id="IPR014729">
    <property type="entry name" value="Rossmann-like_a/b/a_fold"/>
</dbReference>
<proteinExistence type="inferred from homology"/>
<dbReference type="OrthoDB" id="9777884at2"/>
<dbReference type="PANTHER" id="PTHR46268">
    <property type="entry name" value="STRESS RESPONSE PROTEIN NHAX"/>
    <property type="match status" value="1"/>
</dbReference>
<dbReference type="CDD" id="cd00293">
    <property type="entry name" value="USP-like"/>
    <property type="match status" value="1"/>
</dbReference>
<evidence type="ECO:0000313" key="5">
    <source>
        <dbReference type="Proteomes" id="UP000243706"/>
    </source>
</evidence>
<reference evidence="4 5" key="2">
    <citation type="submission" date="2017-06" db="EMBL/GenBank/DDBJ databases">
        <authorList>
            <consortium name="Pathogen Informatics"/>
        </authorList>
    </citation>
    <scope>NUCLEOTIDE SEQUENCE [LARGE SCALE GENOMIC DNA]</scope>
    <source>
        <strain evidence="4 5">NCTC13833</strain>
    </source>
</reference>
<evidence type="ECO:0000256" key="1">
    <source>
        <dbReference type="ARBA" id="ARBA00008791"/>
    </source>
</evidence>
<protein>
    <submittedName>
        <fullName evidence="3">Universal stress protein UspA</fullName>
    </submittedName>
    <submittedName>
        <fullName evidence="4">Universal stress protein family</fullName>
    </submittedName>
</protein>
<evidence type="ECO:0000313" key="6">
    <source>
        <dbReference type="Proteomes" id="UP000652995"/>
    </source>
</evidence>
<gene>
    <name evidence="3" type="ORF">GCM10007183_00070</name>
    <name evidence="4" type="ORF">SAMEA4412661_00942</name>
</gene>
<comment type="similarity">
    <text evidence="1">Belongs to the universal stress protein A family.</text>
</comment>
<dbReference type="Gene3D" id="3.40.50.620">
    <property type="entry name" value="HUPs"/>
    <property type="match status" value="1"/>
</dbReference>
<dbReference type="InterPro" id="IPR006015">
    <property type="entry name" value="Universal_stress_UspA"/>
</dbReference>